<dbReference type="GO" id="GO:0006974">
    <property type="term" value="P:DNA damage response"/>
    <property type="evidence" value="ECO:0007669"/>
    <property type="project" value="TreeGrafter"/>
</dbReference>
<organism evidence="1 2">
    <name type="scientific">Pseudoalteromonas ulvae</name>
    <dbReference type="NCBI Taxonomy" id="107327"/>
    <lineage>
        <taxon>Bacteria</taxon>
        <taxon>Pseudomonadati</taxon>
        <taxon>Pseudomonadota</taxon>
        <taxon>Gammaproteobacteria</taxon>
        <taxon>Alteromonadales</taxon>
        <taxon>Pseudoalteromonadaceae</taxon>
        <taxon>Pseudoalteromonas</taxon>
    </lineage>
</organism>
<evidence type="ECO:0008006" key="3">
    <source>
        <dbReference type="Google" id="ProtNLM"/>
    </source>
</evidence>
<proteinExistence type="predicted"/>
<gene>
    <name evidence="1" type="ORF">B1199_12520</name>
</gene>
<dbReference type="PANTHER" id="PTHR34387">
    <property type="entry name" value="SLR1258 PROTEIN"/>
    <property type="match status" value="1"/>
</dbReference>
<dbReference type="Pfam" id="PF04402">
    <property type="entry name" value="SIMPL"/>
    <property type="match status" value="1"/>
</dbReference>
<keyword evidence="2" id="KW-1185">Reference proteome</keyword>
<reference evidence="1 2" key="1">
    <citation type="submission" date="2017-02" db="EMBL/GenBank/DDBJ databases">
        <title>Pseudoalteromonas ulvae TC14 Genome.</title>
        <authorList>
            <person name="Molmeret M."/>
        </authorList>
    </citation>
    <scope>NUCLEOTIDE SEQUENCE [LARGE SCALE GENOMIC DNA]</scope>
    <source>
        <strain evidence="1">TC14</strain>
    </source>
</reference>
<dbReference type="InterPro" id="IPR016907">
    <property type="entry name" value="UCP029033"/>
</dbReference>
<sequence length="239" mass="26556">MERFSIKQPLILGALLAIGLSSLGWQIKTGLLEYKAMERTVLVKGLAEQEVLADTVIWPIQFSDTGNDLAELIEQVQSKNEAINAFLALHGFDPNDVSLGALAVIDKLADQYSNNQGVQYRYLVRSTITVHSQEPEKVNNALSKISQLAKQNIAIAGQNYESRVQYSFTGLNDLKPQMIQTATEQAREVAEKFANDSKSKLGKIKSARQGQFSISDRDSNTPHIKHVRVVSTVEYYLSD</sequence>
<accession>A0A244CQH7</accession>
<comment type="caution">
    <text evidence="1">The sequence shown here is derived from an EMBL/GenBank/DDBJ whole genome shotgun (WGS) entry which is preliminary data.</text>
</comment>
<dbReference type="EMBL" id="MWPV01000003">
    <property type="protein sequence ID" value="OUL57871.1"/>
    <property type="molecule type" value="Genomic_DNA"/>
</dbReference>
<dbReference type="RefSeq" id="WP_086744452.1">
    <property type="nucleotide sequence ID" value="NZ_MWPV01000003.1"/>
</dbReference>
<dbReference type="InterPro" id="IPR052022">
    <property type="entry name" value="26kDa_periplasmic_antigen"/>
</dbReference>
<name>A0A244CQH7_PSEDV</name>
<dbReference type="InterPro" id="IPR007497">
    <property type="entry name" value="SIMPL/DUF541"/>
</dbReference>
<evidence type="ECO:0000313" key="1">
    <source>
        <dbReference type="EMBL" id="OUL57871.1"/>
    </source>
</evidence>
<dbReference type="PIRSF" id="PIRSF029033">
    <property type="entry name" value="UCP029033"/>
    <property type="match status" value="1"/>
</dbReference>
<dbReference type="Proteomes" id="UP000194841">
    <property type="component" value="Unassembled WGS sequence"/>
</dbReference>
<evidence type="ECO:0000313" key="2">
    <source>
        <dbReference type="Proteomes" id="UP000194841"/>
    </source>
</evidence>
<protein>
    <recommendedName>
        <fullName evidence="3">SIMPL domain-containing protein</fullName>
    </recommendedName>
</protein>
<dbReference type="AlphaFoldDB" id="A0A244CQH7"/>
<dbReference type="OrthoDB" id="9806540at2"/>
<dbReference type="PANTHER" id="PTHR34387:SF2">
    <property type="entry name" value="SLR1258 PROTEIN"/>
    <property type="match status" value="1"/>
</dbReference>